<dbReference type="InterPro" id="IPR012796">
    <property type="entry name" value="Lysidine-tRNA-synth_C"/>
</dbReference>
<gene>
    <name evidence="8" type="primary">tilS</name>
    <name evidence="10" type="ORF">C7381_102251</name>
</gene>
<keyword evidence="11" id="KW-1185">Reference proteome</keyword>
<dbReference type="AlphaFoldDB" id="A0A2U1E5Y3"/>
<dbReference type="EC" id="6.3.4.19" evidence="8"/>
<comment type="domain">
    <text evidence="8">The N-terminal region contains the highly conserved SGGXDS motif, predicted to be a P-loop motif involved in ATP binding.</text>
</comment>
<evidence type="ECO:0000259" key="9">
    <source>
        <dbReference type="SMART" id="SM00977"/>
    </source>
</evidence>
<keyword evidence="2 8" id="KW-0963">Cytoplasm</keyword>
<dbReference type="RefSeq" id="WP_116479794.1">
    <property type="nucleotide sequence ID" value="NZ_QEKV01000002.1"/>
</dbReference>
<dbReference type="PANTHER" id="PTHR43033">
    <property type="entry name" value="TRNA(ILE)-LYSIDINE SYNTHASE-RELATED"/>
    <property type="match status" value="1"/>
</dbReference>
<feature type="domain" description="Lysidine-tRNA(Ile) synthetase C-terminal" evidence="9">
    <location>
        <begin position="352"/>
        <end position="420"/>
    </location>
</feature>
<comment type="similarity">
    <text evidence="8">Belongs to the tRNA(Ile)-lysidine synthase family.</text>
</comment>
<dbReference type="InterPro" id="IPR012094">
    <property type="entry name" value="tRNA_Ile_lys_synt"/>
</dbReference>
<dbReference type="Proteomes" id="UP000245793">
    <property type="component" value="Unassembled WGS sequence"/>
</dbReference>
<feature type="binding site" evidence="8">
    <location>
        <begin position="27"/>
        <end position="32"/>
    </location>
    <ligand>
        <name>ATP</name>
        <dbReference type="ChEBI" id="CHEBI:30616"/>
    </ligand>
</feature>
<dbReference type="InterPro" id="IPR011063">
    <property type="entry name" value="TilS/TtcA_N"/>
</dbReference>
<reference evidence="10 11" key="1">
    <citation type="submission" date="2018-04" db="EMBL/GenBank/DDBJ databases">
        <title>Genomic Encyclopedia of Type Strains, Phase IV (KMG-IV): sequencing the most valuable type-strain genomes for metagenomic binning, comparative biology and taxonomic classification.</title>
        <authorList>
            <person name="Goeker M."/>
        </authorList>
    </citation>
    <scope>NUCLEOTIDE SEQUENCE [LARGE SCALE GENOMIC DNA]</scope>
    <source>
        <strain evidence="10 11">DSM 20705</strain>
    </source>
</reference>
<evidence type="ECO:0000256" key="2">
    <source>
        <dbReference type="ARBA" id="ARBA00022490"/>
    </source>
</evidence>
<dbReference type="Pfam" id="PF11734">
    <property type="entry name" value="TilS_C"/>
    <property type="match status" value="1"/>
</dbReference>
<dbReference type="EMBL" id="QEKV01000002">
    <property type="protein sequence ID" value="PVY95360.1"/>
    <property type="molecule type" value="Genomic_DNA"/>
</dbReference>
<protein>
    <recommendedName>
        <fullName evidence="8">tRNA(Ile)-lysidine synthase</fullName>
        <ecNumber evidence="8">6.3.4.19</ecNumber>
    </recommendedName>
    <alternativeName>
        <fullName evidence="8">tRNA(Ile)-2-lysyl-cytidine synthase</fullName>
    </alternativeName>
    <alternativeName>
        <fullName evidence="8">tRNA(Ile)-lysidine synthetase</fullName>
    </alternativeName>
</protein>
<evidence type="ECO:0000313" key="10">
    <source>
        <dbReference type="EMBL" id="PVY95360.1"/>
    </source>
</evidence>
<dbReference type="NCBIfam" id="TIGR02433">
    <property type="entry name" value="lysidine_TilS_C"/>
    <property type="match status" value="1"/>
</dbReference>
<dbReference type="SMART" id="SM00977">
    <property type="entry name" value="TilS_C"/>
    <property type="match status" value="1"/>
</dbReference>
<dbReference type="GO" id="GO:0005524">
    <property type="term" value="F:ATP binding"/>
    <property type="evidence" value="ECO:0007669"/>
    <property type="project" value="UniProtKB-UniRule"/>
</dbReference>
<comment type="catalytic activity">
    <reaction evidence="7 8">
        <text>cytidine(34) in tRNA(Ile2) + L-lysine + ATP = lysidine(34) in tRNA(Ile2) + AMP + diphosphate + H(+)</text>
        <dbReference type="Rhea" id="RHEA:43744"/>
        <dbReference type="Rhea" id="RHEA-COMP:10625"/>
        <dbReference type="Rhea" id="RHEA-COMP:10670"/>
        <dbReference type="ChEBI" id="CHEBI:15378"/>
        <dbReference type="ChEBI" id="CHEBI:30616"/>
        <dbReference type="ChEBI" id="CHEBI:32551"/>
        <dbReference type="ChEBI" id="CHEBI:33019"/>
        <dbReference type="ChEBI" id="CHEBI:82748"/>
        <dbReference type="ChEBI" id="CHEBI:83665"/>
        <dbReference type="ChEBI" id="CHEBI:456215"/>
        <dbReference type="EC" id="6.3.4.19"/>
    </reaction>
</comment>
<keyword evidence="3 8" id="KW-0436">Ligase</keyword>
<organism evidence="10 11">
    <name type="scientific">Ezakiella coagulans</name>
    <dbReference type="NCBI Taxonomy" id="46507"/>
    <lineage>
        <taxon>Bacteria</taxon>
        <taxon>Bacillati</taxon>
        <taxon>Bacillota</taxon>
        <taxon>Tissierellia</taxon>
        <taxon>Ezakiella</taxon>
    </lineage>
</organism>
<evidence type="ECO:0000256" key="4">
    <source>
        <dbReference type="ARBA" id="ARBA00022694"/>
    </source>
</evidence>
<dbReference type="GO" id="GO:0006400">
    <property type="term" value="P:tRNA modification"/>
    <property type="evidence" value="ECO:0007669"/>
    <property type="project" value="UniProtKB-UniRule"/>
</dbReference>
<dbReference type="PANTHER" id="PTHR43033:SF1">
    <property type="entry name" value="TRNA(ILE)-LYSIDINE SYNTHASE-RELATED"/>
    <property type="match status" value="1"/>
</dbReference>
<evidence type="ECO:0000256" key="6">
    <source>
        <dbReference type="ARBA" id="ARBA00022840"/>
    </source>
</evidence>
<evidence type="ECO:0000256" key="5">
    <source>
        <dbReference type="ARBA" id="ARBA00022741"/>
    </source>
</evidence>
<evidence type="ECO:0000256" key="1">
    <source>
        <dbReference type="ARBA" id="ARBA00004496"/>
    </source>
</evidence>
<proteinExistence type="inferred from homology"/>
<keyword evidence="5 8" id="KW-0547">Nucleotide-binding</keyword>
<dbReference type="HAMAP" id="MF_01161">
    <property type="entry name" value="tRNA_Ile_lys_synt"/>
    <property type="match status" value="1"/>
</dbReference>
<evidence type="ECO:0000256" key="3">
    <source>
        <dbReference type="ARBA" id="ARBA00022598"/>
    </source>
</evidence>
<accession>A0A2U1E5Y3</accession>
<dbReference type="SUPFAM" id="SSF52402">
    <property type="entry name" value="Adenine nucleotide alpha hydrolases-like"/>
    <property type="match status" value="1"/>
</dbReference>
<keyword evidence="4 8" id="KW-0819">tRNA processing</keyword>
<dbReference type="InterPro" id="IPR012795">
    <property type="entry name" value="tRNA_Ile_lys_synt_N"/>
</dbReference>
<dbReference type="GO" id="GO:0032267">
    <property type="term" value="F:tRNA(Ile)-lysidine synthase activity"/>
    <property type="evidence" value="ECO:0007669"/>
    <property type="project" value="UniProtKB-EC"/>
</dbReference>
<dbReference type="SUPFAM" id="SSF56037">
    <property type="entry name" value="PheT/TilS domain"/>
    <property type="match status" value="1"/>
</dbReference>
<sequence length="427" mass="49755">MLIKDIINELNADKTLAKERSAIIAFSGGPDSVFIVEIFRNFFKDYKIYLYHLNHMIRYDAIHDENFVKKYAEESGMELVLNRCDIPKFSKEHSIGLEEAGRIVRYKDLEELSKNTKVNTIVTGHHLNDDIETFILNFKRGSGLNGYSSIKKRDGKFLRPLLGVTKREILDYLNDRKIEFCIDRTNFIDDTNRNKIRLNVMPELEKLDEKLYDDFGRYLNSMKAEMSLKNSLISGFVFEHNLSKNSEELCFKIEDIKRYFGDDFSALYMEAIKILRGNTVDIYKKALDSILNIIDGEEEKRTSVGGIVAIKSYENLIFRRDIENDARKIYLSLEATEYTIGFITTDLNIDDLKIRNREVGDEVKFKNRPTKLLKKFLIEEKVPAYKRDDLIIVTDDENILYVEGFGPTINGIEGKNKIYINERKKDE</sequence>
<dbReference type="NCBIfam" id="TIGR02432">
    <property type="entry name" value="lysidine_TilS_N"/>
    <property type="match status" value="1"/>
</dbReference>
<evidence type="ECO:0000313" key="11">
    <source>
        <dbReference type="Proteomes" id="UP000245793"/>
    </source>
</evidence>
<comment type="caution">
    <text evidence="10">The sequence shown here is derived from an EMBL/GenBank/DDBJ whole genome shotgun (WGS) entry which is preliminary data.</text>
</comment>
<evidence type="ECO:0000256" key="8">
    <source>
        <dbReference type="HAMAP-Rule" id="MF_01161"/>
    </source>
</evidence>
<dbReference type="CDD" id="cd01992">
    <property type="entry name" value="TilS_N"/>
    <property type="match status" value="1"/>
</dbReference>
<evidence type="ECO:0000256" key="7">
    <source>
        <dbReference type="ARBA" id="ARBA00048539"/>
    </source>
</evidence>
<comment type="function">
    <text evidence="8">Ligates lysine onto the cytidine present at position 34 of the AUA codon-specific tRNA(Ile) that contains the anticodon CAU, in an ATP-dependent manner. Cytidine is converted to lysidine, thus changing the amino acid specificity of the tRNA from methionine to isoleucine.</text>
</comment>
<dbReference type="Pfam" id="PF01171">
    <property type="entry name" value="ATP_bind_3"/>
    <property type="match status" value="1"/>
</dbReference>
<name>A0A2U1E5Y3_9FIRM</name>
<dbReference type="GO" id="GO:0005737">
    <property type="term" value="C:cytoplasm"/>
    <property type="evidence" value="ECO:0007669"/>
    <property type="project" value="UniProtKB-SubCell"/>
</dbReference>
<dbReference type="InterPro" id="IPR014729">
    <property type="entry name" value="Rossmann-like_a/b/a_fold"/>
</dbReference>
<keyword evidence="6 8" id="KW-0067">ATP-binding</keyword>
<dbReference type="Gene3D" id="3.40.50.620">
    <property type="entry name" value="HUPs"/>
    <property type="match status" value="1"/>
</dbReference>
<comment type="subcellular location">
    <subcellularLocation>
        <location evidence="1 8">Cytoplasm</location>
    </subcellularLocation>
</comment>